<comment type="caution">
    <text evidence="12">The sequence shown here is derived from an EMBL/GenBank/DDBJ whole genome shotgun (WGS) entry which is preliminary data.</text>
</comment>
<accession>A0A0H0XV76</accession>
<dbReference type="EMBL" id="LBHU01000001">
    <property type="protein sequence ID" value="KLI64215.1"/>
    <property type="molecule type" value="Genomic_DNA"/>
</dbReference>
<keyword evidence="6 9" id="KW-1133">Transmembrane helix</keyword>
<dbReference type="HAMAP" id="MF_00911">
    <property type="entry name" value="FtsQ_subfam"/>
    <property type="match status" value="1"/>
</dbReference>
<dbReference type="OrthoDB" id="9783091at2"/>
<dbReference type="InterPro" id="IPR026579">
    <property type="entry name" value="FtsQ"/>
</dbReference>
<dbReference type="GO" id="GO:0032153">
    <property type="term" value="C:cell division site"/>
    <property type="evidence" value="ECO:0007669"/>
    <property type="project" value="UniProtKB-UniRule"/>
</dbReference>
<feature type="compositionally biased region" description="Polar residues" evidence="10">
    <location>
        <begin position="18"/>
        <end position="27"/>
    </location>
</feature>
<evidence type="ECO:0000256" key="9">
    <source>
        <dbReference type="HAMAP-Rule" id="MF_00911"/>
    </source>
</evidence>
<dbReference type="Gene3D" id="3.10.20.310">
    <property type="entry name" value="membrane protein fhac"/>
    <property type="match status" value="1"/>
</dbReference>
<comment type="similarity">
    <text evidence="9">Belongs to the FtsQ/DivIB family. FtsQ subfamily.</text>
</comment>
<evidence type="ECO:0000313" key="13">
    <source>
        <dbReference type="Proteomes" id="UP000053455"/>
    </source>
</evidence>
<keyword evidence="3 9" id="KW-0997">Cell inner membrane</keyword>
<dbReference type="RefSeq" id="WP_047092072.1">
    <property type="nucleotide sequence ID" value="NZ_LBHU01000001.1"/>
</dbReference>
<name>A0A0H0XV76_9SPHN</name>
<feature type="transmembrane region" description="Helical" evidence="9">
    <location>
        <begin position="53"/>
        <end position="72"/>
    </location>
</feature>
<feature type="domain" description="POTRA" evidence="11">
    <location>
        <begin position="92"/>
        <end position="160"/>
    </location>
</feature>
<gene>
    <name evidence="9" type="primary">ftsQ</name>
    <name evidence="12" type="ORF">AAV99_00640</name>
</gene>
<feature type="compositionally biased region" description="Basic residues" evidence="10">
    <location>
        <begin position="1"/>
        <end position="16"/>
    </location>
</feature>
<dbReference type="Pfam" id="PF03799">
    <property type="entry name" value="FtsQ_DivIB_C"/>
    <property type="match status" value="1"/>
</dbReference>
<dbReference type="GO" id="GO:0005886">
    <property type="term" value="C:plasma membrane"/>
    <property type="evidence" value="ECO:0007669"/>
    <property type="project" value="UniProtKB-SubCell"/>
</dbReference>
<proteinExistence type="inferred from homology"/>
<dbReference type="InterPro" id="IPR013685">
    <property type="entry name" value="POTRA_FtsQ_type"/>
</dbReference>
<evidence type="ECO:0000256" key="7">
    <source>
        <dbReference type="ARBA" id="ARBA00023136"/>
    </source>
</evidence>
<keyword evidence="4 9" id="KW-0132">Cell division</keyword>
<dbReference type="GO" id="GO:0090529">
    <property type="term" value="P:cell septum assembly"/>
    <property type="evidence" value="ECO:0007669"/>
    <property type="project" value="InterPro"/>
</dbReference>
<keyword evidence="2 9" id="KW-1003">Cell membrane</keyword>
<dbReference type="GO" id="GO:0043093">
    <property type="term" value="P:FtsZ-dependent cytokinesis"/>
    <property type="evidence" value="ECO:0007669"/>
    <property type="project" value="UniProtKB-UniRule"/>
</dbReference>
<dbReference type="InterPro" id="IPR034746">
    <property type="entry name" value="POTRA"/>
</dbReference>
<keyword evidence="8 9" id="KW-0131">Cell cycle</keyword>
<dbReference type="PATRIC" id="fig|874156.12.peg.135"/>
<evidence type="ECO:0000256" key="6">
    <source>
        <dbReference type="ARBA" id="ARBA00022989"/>
    </source>
</evidence>
<keyword evidence="5 9" id="KW-0812">Transmembrane</keyword>
<dbReference type="InterPro" id="IPR005548">
    <property type="entry name" value="Cell_div_FtsQ/DivIB_C"/>
</dbReference>
<evidence type="ECO:0000256" key="1">
    <source>
        <dbReference type="ARBA" id="ARBA00004370"/>
    </source>
</evidence>
<evidence type="ECO:0000256" key="10">
    <source>
        <dbReference type="SAM" id="MobiDB-lite"/>
    </source>
</evidence>
<protein>
    <recommendedName>
        <fullName evidence="9">Cell division protein FtsQ</fullName>
    </recommendedName>
</protein>
<dbReference type="Proteomes" id="UP000053455">
    <property type="component" value="Unassembled WGS sequence"/>
</dbReference>
<dbReference type="AlphaFoldDB" id="A0A0H0XV76"/>
<comment type="subcellular location">
    <subcellularLocation>
        <location evidence="9">Cell inner membrane</location>
        <topology evidence="9">Single-pass type II membrane protein</topology>
    </subcellularLocation>
    <subcellularLocation>
        <location evidence="1">Membrane</location>
    </subcellularLocation>
    <text evidence="9">Localizes to the division septum.</text>
</comment>
<evidence type="ECO:0000256" key="3">
    <source>
        <dbReference type="ARBA" id="ARBA00022519"/>
    </source>
</evidence>
<evidence type="ECO:0000256" key="4">
    <source>
        <dbReference type="ARBA" id="ARBA00022618"/>
    </source>
</evidence>
<dbReference type="PANTHER" id="PTHR35851:SF1">
    <property type="entry name" value="CELL DIVISION PROTEIN FTSQ"/>
    <property type="match status" value="1"/>
</dbReference>
<keyword evidence="13" id="KW-1185">Reference proteome</keyword>
<reference evidence="12 13" key="1">
    <citation type="submission" date="2015-04" db="EMBL/GenBank/DDBJ databases">
        <title>The draft genome sequence of Erythrobacter marinus HWDM-33.</title>
        <authorList>
            <person name="Zhuang L."/>
            <person name="Liu Y."/>
            <person name="Shao Z."/>
        </authorList>
    </citation>
    <scope>NUCLEOTIDE SEQUENCE [LARGE SCALE GENOMIC DNA]</scope>
    <source>
        <strain evidence="12 13">HWDM-33</strain>
    </source>
</reference>
<dbReference type="PROSITE" id="PS51779">
    <property type="entry name" value="POTRA"/>
    <property type="match status" value="1"/>
</dbReference>
<evidence type="ECO:0000256" key="2">
    <source>
        <dbReference type="ARBA" id="ARBA00022475"/>
    </source>
</evidence>
<comment type="function">
    <text evidence="9">Essential cell division protein.</text>
</comment>
<evidence type="ECO:0000259" key="11">
    <source>
        <dbReference type="PROSITE" id="PS51779"/>
    </source>
</evidence>
<dbReference type="STRING" id="874156.GCA_001021555_01156"/>
<evidence type="ECO:0000256" key="5">
    <source>
        <dbReference type="ARBA" id="ARBA00022692"/>
    </source>
</evidence>
<sequence>MARKVTRNTKGVRRQARAQGNSRRVRSARNTGQSIIWRALGMLPFTDEQLQKAFTVMILAGGVAFALFLANVSGASAVASDRFAHVASNAGYKVGNVEVNGTQRMNEMSVYERAFGQNDLAMTRVDMHGLREELLELPWVRDARVSRQLPSTLVVDIIERQPHAVLQRPDRLMLIDPSGVELEPISRDAAKDYLLIEGPGAQDRVRDLTSLLDTAPALQSQVKAAEWVGNRRWNLTFITDQRLALPEGGDRAAAALISFAQADGVHRLIGGQAASFDMRNAPRMYMNVPGRAEAQELALGEES</sequence>
<organism evidence="12 13">
    <name type="scientific">Aurantiacibacter marinus</name>
    <dbReference type="NCBI Taxonomy" id="874156"/>
    <lineage>
        <taxon>Bacteria</taxon>
        <taxon>Pseudomonadati</taxon>
        <taxon>Pseudomonadota</taxon>
        <taxon>Alphaproteobacteria</taxon>
        <taxon>Sphingomonadales</taxon>
        <taxon>Erythrobacteraceae</taxon>
        <taxon>Aurantiacibacter</taxon>
    </lineage>
</organism>
<dbReference type="PANTHER" id="PTHR35851">
    <property type="entry name" value="CELL DIVISION PROTEIN FTSQ"/>
    <property type="match status" value="1"/>
</dbReference>
<feature type="region of interest" description="Disordered" evidence="10">
    <location>
        <begin position="1"/>
        <end position="27"/>
    </location>
</feature>
<evidence type="ECO:0000256" key="8">
    <source>
        <dbReference type="ARBA" id="ARBA00023306"/>
    </source>
</evidence>
<evidence type="ECO:0000313" key="12">
    <source>
        <dbReference type="EMBL" id="KLI64215.1"/>
    </source>
</evidence>
<dbReference type="Pfam" id="PF08478">
    <property type="entry name" value="POTRA_1"/>
    <property type="match status" value="1"/>
</dbReference>
<keyword evidence="7 9" id="KW-0472">Membrane</keyword>